<dbReference type="InterPro" id="IPR036097">
    <property type="entry name" value="HisK_dim/P_sf"/>
</dbReference>
<dbReference type="InterPro" id="IPR005467">
    <property type="entry name" value="His_kinase_dom"/>
</dbReference>
<dbReference type="CDD" id="cd00130">
    <property type="entry name" value="PAS"/>
    <property type="match status" value="1"/>
</dbReference>
<dbReference type="PRINTS" id="PR00344">
    <property type="entry name" value="BCTRLSENSOR"/>
</dbReference>
<dbReference type="PROSITE" id="PS50113">
    <property type="entry name" value="PAC"/>
    <property type="match status" value="1"/>
</dbReference>
<dbReference type="RefSeq" id="WP_176963863.1">
    <property type="nucleotide sequence ID" value="NZ_CP058215.1"/>
</dbReference>
<keyword evidence="4" id="KW-1003">Cell membrane</keyword>
<evidence type="ECO:0000259" key="17">
    <source>
        <dbReference type="PROSITE" id="PS50112"/>
    </source>
</evidence>
<dbReference type="InterPro" id="IPR033479">
    <property type="entry name" value="dCache_1"/>
</dbReference>
<dbReference type="InterPro" id="IPR000014">
    <property type="entry name" value="PAS"/>
</dbReference>
<gene>
    <name evidence="19" type="ORF">HWN40_00155</name>
</gene>
<dbReference type="Pfam" id="PF00512">
    <property type="entry name" value="HisKA"/>
    <property type="match status" value="1"/>
</dbReference>
<evidence type="ECO:0000256" key="7">
    <source>
        <dbReference type="ARBA" id="ARBA00022692"/>
    </source>
</evidence>
<dbReference type="EC" id="2.7.13.3" evidence="3"/>
<dbReference type="SUPFAM" id="SSF55785">
    <property type="entry name" value="PYP-like sensor domain (PAS domain)"/>
    <property type="match status" value="1"/>
</dbReference>
<dbReference type="SUPFAM" id="SSF55874">
    <property type="entry name" value="ATPase domain of HSP90 chaperone/DNA topoisomerase II/histidine kinase"/>
    <property type="match status" value="1"/>
</dbReference>
<dbReference type="PANTHER" id="PTHR43711">
    <property type="entry name" value="TWO-COMPONENT HISTIDINE KINASE"/>
    <property type="match status" value="1"/>
</dbReference>
<dbReference type="NCBIfam" id="TIGR00229">
    <property type="entry name" value="sensory_box"/>
    <property type="match status" value="1"/>
</dbReference>
<evidence type="ECO:0000256" key="1">
    <source>
        <dbReference type="ARBA" id="ARBA00000085"/>
    </source>
</evidence>
<dbReference type="InterPro" id="IPR013655">
    <property type="entry name" value="PAS_fold_3"/>
</dbReference>
<dbReference type="CDD" id="cd16922">
    <property type="entry name" value="HATPase_EvgS-ArcB-TorS-like"/>
    <property type="match status" value="1"/>
</dbReference>
<feature type="transmembrane region" description="Helical" evidence="15">
    <location>
        <begin position="12"/>
        <end position="31"/>
    </location>
</feature>
<dbReference type="OrthoDB" id="342253at2157"/>
<comment type="subcellular location">
    <subcellularLocation>
        <location evidence="2">Cell membrane</location>
        <topology evidence="2">Multi-pass membrane protein</topology>
    </subcellularLocation>
</comment>
<dbReference type="CDD" id="cd00082">
    <property type="entry name" value="HisKA"/>
    <property type="match status" value="1"/>
</dbReference>
<dbReference type="FunFam" id="1.10.287.130:FF:000038">
    <property type="entry name" value="Sensory transduction histidine kinase"/>
    <property type="match status" value="1"/>
</dbReference>
<dbReference type="GO" id="GO:0000155">
    <property type="term" value="F:phosphorelay sensor kinase activity"/>
    <property type="evidence" value="ECO:0007669"/>
    <property type="project" value="InterPro"/>
</dbReference>
<keyword evidence="14" id="KW-0131">Cell cycle</keyword>
<organism evidence="19 20">
    <name type="scientific">Methanolobus zinderi</name>
    <dbReference type="NCBI Taxonomy" id="536044"/>
    <lineage>
        <taxon>Archaea</taxon>
        <taxon>Methanobacteriati</taxon>
        <taxon>Methanobacteriota</taxon>
        <taxon>Stenosarchaea group</taxon>
        <taxon>Methanomicrobia</taxon>
        <taxon>Methanosarcinales</taxon>
        <taxon>Methanosarcinaceae</taxon>
        <taxon>Methanolobus</taxon>
    </lineage>
</organism>
<evidence type="ECO:0000256" key="15">
    <source>
        <dbReference type="SAM" id="Phobius"/>
    </source>
</evidence>
<name>A0A7D5EEM0_9EURY</name>
<dbReference type="InterPro" id="IPR004358">
    <property type="entry name" value="Sig_transdc_His_kin-like_C"/>
</dbReference>
<evidence type="ECO:0000256" key="2">
    <source>
        <dbReference type="ARBA" id="ARBA00004651"/>
    </source>
</evidence>
<evidence type="ECO:0000256" key="3">
    <source>
        <dbReference type="ARBA" id="ARBA00012438"/>
    </source>
</evidence>
<dbReference type="PANTHER" id="PTHR43711:SF31">
    <property type="entry name" value="HISTIDINE KINASE"/>
    <property type="match status" value="1"/>
</dbReference>
<dbReference type="InterPro" id="IPR036890">
    <property type="entry name" value="HATPase_C_sf"/>
</dbReference>
<dbReference type="Proteomes" id="UP000509594">
    <property type="component" value="Chromosome"/>
</dbReference>
<dbReference type="InterPro" id="IPR035965">
    <property type="entry name" value="PAS-like_dom_sf"/>
</dbReference>
<accession>A0A7D5EEM0</accession>
<dbReference type="CDD" id="cd12912">
    <property type="entry name" value="PDC2_MCP_like"/>
    <property type="match status" value="1"/>
</dbReference>
<dbReference type="GeneID" id="55820040"/>
<evidence type="ECO:0000313" key="19">
    <source>
        <dbReference type="EMBL" id="QLC48800.1"/>
    </source>
</evidence>
<dbReference type="GO" id="GO:0005886">
    <property type="term" value="C:plasma membrane"/>
    <property type="evidence" value="ECO:0007669"/>
    <property type="project" value="UniProtKB-SubCell"/>
</dbReference>
<feature type="domain" description="PAC" evidence="18">
    <location>
        <begin position="466"/>
        <end position="518"/>
    </location>
</feature>
<dbReference type="PROSITE" id="PS50112">
    <property type="entry name" value="PAS"/>
    <property type="match status" value="1"/>
</dbReference>
<reference evidence="19 20" key="1">
    <citation type="submission" date="2020-06" db="EMBL/GenBank/DDBJ databases">
        <title>Methanolobus halotolerans sp. nov., isolated from a saline lake Tus in Siberia.</title>
        <authorList>
            <person name="Shen Y."/>
            <person name="Chen S.-C."/>
            <person name="Lai M.-C."/>
            <person name="Huang H.-H."/>
            <person name="Chiu H.-H."/>
            <person name="Tang S.-L."/>
            <person name="Rogozin D.Y."/>
            <person name="Degermendzhy A.G."/>
        </authorList>
    </citation>
    <scope>NUCLEOTIDE SEQUENCE [LARGE SCALE GENOMIC DNA]</scope>
    <source>
        <strain evidence="19 20">DSM 21339</strain>
    </source>
</reference>
<evidence type="ECO:0000256" key="10">
    <source>
        <dbReference type="ARBA" id="ARBA00022840"/>
    </source>
</evidence>
<keyword evidence="9" id="KW-0418">Kinase</keyword>
<dbReference type="PROSITE" id="PS50109">
    <property type="entry name" value="HIS_KIN"/>
    <property type="match status" value="1"/>
</dbReference>
<evidence type="ECO:0000313" key="20">
    <source>
        <dbReference type="Proteomes" id="UP000509594"/>
    </source>
</evidence>
<dbReference type="KEGG" id="mzi:HWN40_00155"/>
<evidence type="ECO:0000256" key="12">
    <source>
        <dbReference type="ARBA" id="ARBA00023012"/>
    </source>
</evidence>
<keyword evidence="5" id="KW-0597">Phosphoprotein</keyword>
<dbReference type="SMART" id="SM00388">
    <property type="entry name" value="HisKA"/>
    <property type="match status" value="1"/>
</dbReference>
<evidence type="ECO:0000256" key="13">
    <source>
        <dbReference type="ARBA" id="ARBA00023136"/>
    </source>
</evidence>
<dbReference type="Pfam" id="PF02518">
    <property type="entry name" value="HATPase_c"/>
    <property type="match status" value="1"/>
</dbReference>
<dbReference type="Pfam" id="PF08447">
    <property type="entry name" value="PAS_3"/>
    <property type="match status" value="1"/>
</dbReference>
<sequence length="757" mass="84878">MKWKDVELETKLLFLITAGTVIVMLVATMGITSTVKDQHTELAYRQSMITAENYANRFDTDMHTSMVLARTISSTMKQYEGSNRSEVNNMLRQILLDNPELLGTYVCYEPDAFDGMDAEYAFTEGHDGTGRFIPYWNKLNGPVRMDPLLYYQTYDYYQLPKYYGTDIVTEPDFYEGIMLVSFVSPIIDNGTFQGIGGVDLSLDHIDSTVSNVTIFDSGYAFMVSSAGILMSHPTEKGWIGIRNLHDFKDPAFREMADDIKNGRDGHVRTVDPSTGRKVVMFYEPISSGASSFVLVVPEEEMFAGVNELQGQLVAISVLSTIFMGAVAFIVARSVTHPINRIVGDFQNISHEALEGKLDSRADTDVEIDFRKIPEGLNDILEALERSTVFMKEMKKVVDSSPVIVFKSSLTDEWPVELISGGIRNIGYSPKEIVSGHMWYLEIVHPEDRERVLSRLNHELKGNKNEIQQEYRILTKSGEICWVDERTVIMRDSRGNAISLQGIIFDITESKKAEVALVEAKMVAESANQTKSQFLANMSHELRTPLNSIIGFSDMLDEEIFGKLNPKQNKYVSNINRSGRHLLNIINDILDISKIEAGKMDLSPEFFLMSELLDELMQNMEPLAANKDISLLIEDDIPDCDVYGDKLKIRQALYNLLSNAIKFTPAGGSVWILAECSPDELSVSVKDTGIGISEDQQKELFKPFRQLDPATNREYEGTGLGLVLVKSFVEMHGGDVLVKSSPEKGSTFTMVIPKKPDI</sequence>
<evidence type="ECO:0000256" key="14">
    <source>
        <dbReference type="ARBA" id="ARBA00023306"/>
    </source>
</evidence>
<proteinExistence type="predicted"/>
<dbReference type="EMBL" id="CP058215">
    <property type="protein sequence ID" value="QLC48800.1"/>
    <property type="molecule type" value="Genomic_DNA"/>
</dbReference>
<evidence type="ECO:0000256" key="11">
    <source>
        <dbReference type="ARBA" id="ARBA00022989"/>
    </source>
</evidence>
<dbReference type="Gene3D" id="6.10.340.10">
    <property type="match status" value="1"/>
</dbReference>
<dbReference type="Gene3D" id="3.30.565.10">
    <property type="entry name" value="Histidine kinase-like ATPase, C-terminal domain"/>
    <property type="match status" value="1"/>
</dbReference>
<dbReference type="AlphaFoldDB" id="A0A7D5EEM0"/>
<keyword evidence="6" id="KW-0808">Transferase</keyword>
<dbReference type="InterPro" id="IPR001610">
    <property type="entry name" value="PAC"/>
</dbReference>
<evidence type="ECO:0000256" key="4">
    <source>
        <dbReference type="ARBA" id="ARBA00022475"/>
    </source>
</evidence>
<dbReference type="CDD" id="cd12913">
    <property type="entry name" value="PDC1_MCP_like"/>
    <property type="match status" value="1"/>
</dbReference>
<dbReference type="SUPFAM" id="SSF47384">
    <property type="entry name" value="Homodimeric domain of signal transducing histidine kinase"/>
    <property type="match status" value="1"/>
</dbReference>
<evidence type="ECO:0000256" key="5">
    <source>
        <dbReference type="ARBA" id="ARBA00022553"/>
    </source>
</evidence>
<evidence type="ECO:0000256" key="8">
    <source>
        <dbReference type="ARBA" id="ARBA00022741"/>
    </source>
</evidence>
<dbReference type="InterPro" id="IPR000700">
    <property type="entry name" value="PAS-assoc_C"/>
</dbReference>
<evidence type="ECO:0000256" key="9">
    <source>
        <dbReference type="ARBA" id="ARBA00022777"/>
    </source>
</evidence>
<keyword evidence="11 15" id="KW-1133">Transmembrane helix</keyword>
<dbReference type="FunFam" id="3.30.565.10:FF:000010">
    <property type="entry name" value="Sensor histidine kinase RcsC"/>
    <property type="match status" value="1"/>
</dbReference>
<keyword evidence="10" id="KW-0067">ATP-binding</keyword>
<keyword evidence="8" id="KW-0547">Nucleotide-binding</keyword>
<keyword evidence="20" id="KW-1185">Reference proteome</keyword>
<feature type="domain" description="Histidine kinase" evidence="16">
    <location>
        <begin position="536"/>
        <end position="755"/>
    </location>
</feature>
<keyword evidence="7 15" id="KW-0812">Transmembrane</keyword>
<evidence type="ECO:0000259" key="18">
    <source>
        <dbReference type="PROSITE" id="PS50113"/>
    </source>
</evidence>
<keyword evidence="13 15" id="KW-0472">Membrane</keyword>
<dbReference type="InterPro" id="IPR003594">
    <property type="entry name" value="HATPase_dom"/>
</dbReference>
<dbReference type="Gene3D" id="1.10.287.130">
    <property type="match status" value="1"/>
</dbReference>
<evidence type="ECO:0000259" key="16">
    <source>
        <dbReference type="PROSITE" id="PS50109"/>
    </source>
</evidence>
<feature type="domain" description="PAS" evidence="17">
    <location>
        <begin position="425"/>
        <end position="462"/>
    </location>
</feature>
<keyword evidence="12" id="KW-0902">Two-component regulatory system</keyword>
<dbReference type="GO" id="GO:0005524">
    <property type="term" value="F:ATP binding"/>
    <property type="evidence" value="ECO:0007669"/>
    <property type="project" value="UniProtKB-KW"/>
</dbReference>
<dbReference type="Gene3D" id="3.30.450.20">
    <property type="entry name" value="PAS domain"/>
    <property type="match status" value="3"/>
</dbReference>
<dbReference type="SMART" id="SM00387">
    <property type="entry name" value="HATPase_c"/>
    <property type="match status" value="1"/>
</dbReference>
<dbReference type="Pfam" id="PF02743">
    <property type="entry name" value="dCache_1"/>
    <property type="match status" value="1"/>
</dbReference>
<dbReference type="SMART" id="SM00086">
    <property type="entry name" value="PAC"/>
    <property type="match status" value="1"/>
</dbReference>
<dbReference type="InterPro" id="IPR050736">
    <property type="entry name" value="Sensor_HK_Regulatory"/>
</dbReference>
<evidence type="ECO:0000256" key="6">
    <source>
        <dbReference type="ARBA" id="ARBA00022679"/>
    </source>
</evidence>
<comment type="catalytic activity">
    <reaction evidence="1">
        <text>ATP + protein L-histidine = ADP + protein N-phospho-L-histidine.</text>
        <dbReference type="EC" id="2.7.13.3"/>
    </reaction>
</comment>
<protein>
    <recommendedName>
        <fullName evidence="3">histidine kinase</fullName>
        <ecNumber evidence="3">2.7.13.3</ecNumber>
    </recommendedName>
</protein>
<dbReference type="InterPro" id="IPR003661">
    <property type="entry name" value="HisK_dim/P_dom"/>
</dbReference>